<evidence type="ECO:0000256" key="4">
    <source>
        <dbReference type="ARBA" id="ARBA00023128"/>
    </source>
</evidence>
<dbReference type="CTD" id="84233"/>
<comment type="subcellular location">
    <subcellularLocation>
        <location evidence="1">Mitochondrion membrane</location>
        <topology evidence="1">Multi-pass membrane protein</topology>
    </subcellularLocation>
</comment>
<evidence type="ECO:0000256" key="6">
    <source>
        <dbReference type="SAM" id="Phobius"/>
    </source>
</evidence>
<dbReference type="Proteomes" id="UP000694890">
    <property type="component" value="Linkage group LG8"/>
</dbReference>
<dbReference type="GO" id="GO:0032981">
    <property type="term" value="P:mitochondrial respiratory chain complex I assembly"/>
    <property type="evidence" value="ECO:0007669"/>
    <property type="project" value="TreeGrafter"/>
</dbReference>
<name>A0AAJ7QFY7_LATCA</name>
<feature type="transmembrane region" description="Helical" evidence="6">
    <location>
        <begin position="115"/>
        <end position="140"/>
    </location>
</feature>
<dbReference type="GeneID" id="108899199"/>
<reference evidence="8" key="1">
    <citation type="submission" date="2025-08" db="UniProtKB">
        <authorList>
            <consortium name="RefSeq"/>
        </authorList>
    </citation>
    <scope>IDENTIFICATION</scope>
    <source>
        <tissue evidence="8">Brain</tissue>
    </source>
</reference>
<keyword evidence="2 6" id="KW-0812">Transmembrane</keyword>
<dbReference type="AlphaFoldDB" id="A0AAJ7QFY7"/>
<feature type="transmembrane region" description="Helical" evidence="6">
    <location>
        <begin position="73"/>
        <end position="95"/>
    </location>
</feature>
<evidence type="ECO:0000313" key="7">
    <source>
        <dbReference type="Proteomes" id="UP000694890"/>
    </source>
</evidence>
<keyword evidence="3 6" id="KW-1133">Transmembrane helix</keyword>
<keyword evidence="5 6" id="KW-0472">Membrane</keyword>
<dbReference type="RefSeq" id="XP_018555021.1">
    <property type="nucleotide sequence ID" value="XM_018699505.2"/>
</dbReference>
<dbReference type="Pfam" id="PF07114">
    <property type="entry name" value="TMEM126"/>
    <property type="match status" value="1"/>
</dbReference>
<gene>
    <name evidence="8" type="primary">tmem126a</name>
</gene>
<evidence type="ECO:0000256" key="1">
    <source>
        <dbReference type="ARBA" id="ARBA00004225"/>
    </source>
</evidence>
<accession>A0AAJ7QFY7</accession>
<evidence type="ECO:0000256" key="2">
    <source>
        <dbReference type="ARBA" id="ARBA00022692"/>
    </source>
</evidence>
<dbReference type="PANTHER" id="PTHR16296:SF2">
    <property type="entry name" value="TRANSMEMBRANE PROTEIN 126A"/>
    <property type="match status" value="1"/>
</dbReference>
<evidence type="ECO:0000256" key="5">
    <source>
        <dbReference type="ARBA" id="ARBA00023136"/>
    </source>
</evidence>
<proteinExistence type="predicted"/>
<evidence type="ECO:0000313" key="8">
    <source>
        <dbReference type="RefSeq" id="XP_018555021.1"/>
    </source>
</evidence>
<organism evidence="7 8">
    <name type="scientific">Lates calcarifer</name>
    <name type="common">Barramundi</name>
    <name type="synonym">Holocentrus calcarifer</name>
    <dbReference type="NCBI Taxonomy" id="8187"/>
    <lineage>
        <taxon>Eukaryota</taxon>
        <taxon>Metazoa</taxon>
        <taxon>Chordata</taxon>
        <taxon>Craniata</taxon>
        <taxon>Vertebrata</taxon>
        <taxon>Euteleostomi</taxon>
        <taxon>Actinopterygii</taxon>
        <taxon>Neopterygii</taxon>
        <taxon>Teleostei</taxon>
        <taxon>Neoteleostei</taxon>
        <taxon>Acanthomorphata</taxon>
        <taxon>Carangaria</taxon>
        <taxon>Carangaria incertae sedis</taxon>
        <taxon>Centropomidae</taxon>
        <taxon>Lates</taxon>
    </lineage>
</organism>
<dbReference type="KEGG" id="lcf:108899199"/>
<dbReference type="GO" id="GO:0031966">
    <property type="term" value="C:mitochondrial membrane"/>
    <property type="evidence" value="ECO:0007669"/>
    <property type="project" value="UniProtKB-SubCell"/>
</dbReference>
<dbReference type="PANTHER" id="PTHR16296">
    <property type="entry name" value="UNCHARACTERIZED HYPOTHALAMUS PROTEIN HT007"/>
    <property type="match status" value="1"/>
</dbReference>
<sequence length="209" mass="22643">MSENTEKESVSGNGLTIPREVMTEMLAKNFDRLPDIDKKFFKYGNLYLGGNAAFAGLISNSLYRRTLNISKGFIASSLPTAALPFLVTAGLYNVLVSDSLVSSGLNCPTCAMTRGALVGVVGGGGYPILLALAVNIFLAARLNTAPMPERGNVLRHWVDVSRPILRQMRPVLLLQAIFGTYLGSRDFETYTKLARVTFSSGGEELETKD</sequence>
<evidence type="ECO:0000256" key="3">
    <source>
        <dbReference type="ARBA" id="ARBA00022989"/>
    </source>
</evidence>
<protein>
    <submittedName>
        <fullName evidence="8">Transmembrane protein 126A</fullName>
    </submittedName>
</protein>
<dbReference type="InterPro" id="IPR009801">
    <property type="entry name" value="TMEM126"/>
</dbReference>
<keyword evidence="4" id="KW-0496">Mitochondrion</keyword>